<dbReference type="PATRIC" id="fig|277988.4.peg.1035"/>
<reference evidence="2 4" key="1">
    <citation type="submission" date="2015-08" db="EMBL/GenBank/DDBJ databases">
        <title>Thermococcus thioreducens DSM 14981 genome sequencing.</title>
        <authorList>
            <person name="Hong S.-J."/>
            <person name="Kim M.-C."/>
            <person name="Shin J.-H."/>
        </authorList>
    </citation>
    <scope>NUCLEOTIDE SEQUENCE [LARGE SCALE GENOMIC DNA]</scope>
    <source>
        <strain evidence="2 4">DSM 14981</strain>
    </source>
</reference>
<dbReference type="RefSeq" id="WP_055429206.1">
    <property type="nucleotide sequence ID" value="NZ_CP015105.1"/>
</dbReference>
<proteinExistence type="predicted"/>
<reference evidence="3 5" key="3">
    <citation type="submission" date="2016-10" db="EMBL/GenBank/DDBJ databases">
        <authorList>
            <person name="de Groot N.N."/>
        </authorList>
    </citation>
    <scope>NUCLEOTIDE SEQUENCE [LARGE SCALE GENOMIC DNA]</scope>
    <source>
        <strain evidence="3 5">OGL-20</strain>
    </source>
</reference>
<keyword evidence="6" id="KW-1185">Reference proteome</keyword>
<dbReference type="EMBL" id="CP015105">
    <property type="protein sequence ID" value="ASJ11637.1"/>
    <property type="molecule type" value="Genomic_DNA"/>
</dbReference>
<dbReference type="EMBL" id="LIXN01000007">
    <property type="protein sequence ID" value="KQH82625.1"/>
    <property type="molecule type" value="Genomic_DNA"/>
</dbReference>
<evidence type="ECO:0000313" key="1">
    <source>
        <dbReference type="EMBL" id="ASJ11637.1"/>
    </source>
</evidence>
<dbReference type="OrthoDB" id="85696at2157"/>
<organism evidence="2 4">
    <name type="scientific">Thermococcus thioreducens</name>
    <dbReference type="NCBI Taxonomy" id="277988"/>
    <lineage>
        <taxon>Archaea</taxon>
        <taxon>Methanobacteriati</taxon>
        <taxon>Methanobacteriota</taxon>
        <taxon>Thermococci</taxon>
        <taxon>Thermococcales</taxon>
        <taxon>Thermococcaceae</taxon>
        <taxon>Thermococcus</taxon>
    </lineage>
</organism>
<gene>
    <name evidence="1" type="ORF">A3L14_01470</name>
    <name evidence="2" type="ORF">AMR53_04965</name>
    <name evidence="3" type="ORF">SAMN05216170_1988</name>
</gene>
<dbReference type="KEGG" id="ttd:A3L14_01470"/>
<reference evidence="1 6" key="2">
    <citation type="submission" date="2016-04" db="EMBL/GenBank/DDBJ databases">
        <title>Complete genome sequence of Thermococcus thioreducens type strain OGL-20P.</title>
        <authorList>
            <person name="Oger P.M."/>
        </authorList>
    </citation>
    <scope>NUCLEOTIDE SEQUENCE [LARGE SCALE GENOMIC DNA]</scope>
    <source>
        <strain evidence="1 6">OGL-20P</strain>
    </source>
</reference>
<keyword evidence="2" id="KW-0378">Hydrolase</keyword>
<evidence type="ECO:0000313" key="5">
    <source>
        <dbReference type="Proteomes" id="UP000182125"/>
    </source>
</evidence>
<sequence>MKRRGFIFTLDAILALLLVTMFVVSITQINPSTQVYSTYMRSQSKYVADDALTMFRTLPLRELVPPEKLEEWMTGPDPVINTTLVTPDMSPIDIVATYWATAPLFPSADLKHKAEIILGYVLNNTLRDYNYELMINNYTSPYLRKVGSNYSAARDVTPATLILSGYAHNQTPRGYMARAFLNKLGSKENTYTIRGGYIYSRTDNQNDEVIIRYIVPADAIPRDAQVEEITWFLEPAWVGSNYEIYLNGQLIWSGYVNNNQLIQDTNPSGGYALIENFHPGEDNVFEVRVYKPGYDGGEDGAQYIRIRYRTAIPSTLRFTDRFYFEDVTARYGITAWKYLFVPGEIDSLSVQIAVGNVSPTTPVTLSFMFNNEVSVPLSAPCQYNSTTRVKVCYWDNATIANALASAGYNYTHISSRYTTLIVRAGNENTRYSPNIHLIGNESFVYADYTPGVLITSYTIDVTEPITLPNQDWTRSVTINFNVPQGVTPLWVKFQFPWLYYVNYGEPSQSIRVDNPAIDPTYIYQHPPNPFIYALARVGYTRDTFDYQYNPLPNAIAPGTNTININLGQGYYLQPSNGDGELTYVIQGFAGYGDVFPELLRPGCSGYNITYYWSGDTSPHYVTAGDAPYCDVTAQDLLDGMDRYAVDDAIIRLFRNLGGDGTQENPILVQLPPTVNIVFVSMGNIPGLFQPITITLRVWRENG</sequence>
<evidence type="ECO:0000313" key="3">
    <source>
        <dbReference type="EMBL" id="SEW16498.1"/>
    </source>
</evidence>
<dbReference type="Proteomes" id="UP000051862">
    <property type="component" value="Unassembled WGS sequence"/>
</dbReference>
<dbReference type="GO" id="GO:0016787">
    <property type="term" value="F:hydrolase activity"/>
    <property type="evidence" value="ECO:0007669"/>
    <property type="project" value="UniProtKB-KW"/>
</dbReference>
<evidence type="ECO:0000313" key="2">
    <source>
        <dbReference type="EMBL" id="KQH82625.1"/>
    </source>
</evidence>
<dbReference type="Proteomes" id="UP000250136">
    <property type="component" value="Chromosome"/>
</dbReference>
<dbReference type="STRING" id="277988.SAMN05216170_1988"/>
<evidence type="ECO:0000313" key="4">
    <source>
        <dbReference type="Proteomes" id="UP000051862"/>
    </source>
</evidence>
<evidence type="ECO:0000313" key="6">
    <source>
        <dbReference type="Proteomes" id="UP000250136"/>
    </source>
</evidence>
<protein>
    <submittedName>
        <fullName evidence="2">Hydrolase</fullName>
    </submittedName>
</protein>
<dbReference type="Proteomes" id="UP000182125">
    <property type="component" value="Unassembled WGS sequence"/>
</dbReference>
<dbReference type="AlphaFoldDB" id="A0A0Q2M3I1"/>
<dbReference type="GeneID" id="33333051"/>
<dbReference type="EMBL" id="FOIW01000002">
    <property type="protein sequence ID" value="SEW16498.1"/>
    <property type="molecule type" value="Genomic_DNA"/>
</dbReference>
<name>A0A0Q2M3I1_9EURY</name>
<accession>A0A0Q2M3I1</accession>